<dbReference type="OrthoDB" id="9779872at2"/>
<dbReference type="AlphaFoldDB" id="A0A5M6ITY4"/>
<proteinExistence type="predicted"/>
<reference evidence="5 6" key="1">
    <citation type="submission" date="2019-09" db="EMBL/GenBank/DDBJ databases">
        <title>Genome sequence of Rhodovastum atsumiense, a diverse member of the Acetobacteraceae family of non-sulfur purple photosynthetic bacteria.</title>
        <authorList>
            <person name="Meyer T."/>
            <person name="Kyndt J."/>
        </authorList>
    </citation>
    <scope>NUCLEOTIDE SEQUENCE [LARGE SCALE GENOMIC DNA]</scope>
    <source>
        <strain evidence="5 6">DSM 21279</strain>
    </source>
</reference>
<gene>
    <name evidence="5" type="ORF">F1189_15275</name>
</gene>
<evidence type="ECO:0000259" key="4">
    <source>
        <dbReference type="PROSITE" id="PS50893"/>
    </source>
</evidence>
<dbReference type="GO" id="GO:0005524">
    <property type="term" value="F:ATP binding"/>
    <property type="evidence" value="ECO:0007669"/>
    <property type="project" value="UniProtKB-KW"/>
</dbReference>
<keyword evidence="2" id="KW-0547">Nucleotide-binding</keyword>
<dbReference type="GO" id="GO:1903806">
    <property type="term" value="P:L-isoleucine import across plasma membrane"/>
    <property type="evidence" value="ECO:0007669"/>
    <property type="project" value="TreeGrafter"/>
</dbReference>
<dbReference type="GO" id="GO:0015188">
    <property type="term" value="F:L-isoleucine transmembrane transporter activity"/>
    <property type="evidence" value="ECO:0007669"/>
    <property type="project" value="TreeGrafter"/>
</dbReference>
<dbReference type="GO" id="GO:0015192">
    <property type="term" value="F:L-phenylalanine transmembrane transporter activity"/>
    <property type="evidence" value="ECO:0007669"/>
    <property type="project" value="TreeGrafter"/>
</dbReference>
<dbReference type="GO" id="GO:0005304">
    <property type="term" value="F:L-valine transmembrane transporter activity"/>
    <property type="evidence" value="ECO:0007669"/>
    <property type="project" value="TreeGrafter"/>
</dbReference>
<dbReference type="Pfam" id="PF00005">
    <property type="entry name" value="ABC_tran"/>
    <property type="match status" value="1"/>
</dbReference>
<sequence length="243" mass="25868">MPALLEVRELSKSFGGVAANVDISFDVGQGEILGLIGPNGAGKTSLFNSISGEVTPDRGEIRLEGVRVSGLGPVACAARGIARTFQVVRSFDSMTVLENVMVGAFARARRTRAAMALAEETIDFCGLTGRIDRPAWSLSPPEKRRLEVARALATGPRLLLLDEMLTGLTPTEAQAGVQLVRDVQARGVTIIMVEHVMEVVLPLVSRAVVLNLGRVLTIGSPAEIVRNPEVIRAYLGEKYAPAA</sequence>
<dbReference type="EMBL" id="VWPK01000022">
    <property type="protein sequence ID" value="KAA5611307.1"/>
    <property type="molecule type" value="Genomic_DNA"/>
</dbReference>
<dbReference type="RefSeq" id="WP_150041685.1">
    <property type="nucleotide sequence ID" value="NZ_OW485601.1"/>
</dbReference>
<dbReference type="PANTHER" id="PTHR45772">
    <property type="entry name" value="CONSERVED COMPONENT OF ABC TRANSPORTER FOR NATURAL AMINO ACIDS-RELATED"/>
    <property type="match status" value="1"/>
</dbReference>
<keyword evidence="6" id="KW-1185">Reference proteome</keyword>
<dbReference type="GO" id="GO:0016887">
    <property type="term" value="F:ATP hydrolysis activity"/>
    <property type="evidence" value="ECO:0007669"/>
    <property type="project" value="InterPro"/>
</dbReference>
<organism evidence="5 6">
    <name type="scientific">Rhodovastum atsumiense</name>
    <dbReference type="NCBI Taxonomy" id="504468"/>
    <lineage>
        <taxon>Bacteria</taxon>
        <taxon>Pseudomonadati</taxon>
        <taxon>Pseudomonadota</taxon>
        <taxon>Alphaproteobacteria</taxon>
        <taxon>Acetobacterales</taxon>
        <taxon>Acetobacteraceae</taxon>
        <taxon>Rhodovastum</taxon>
    </lineage>
</organism>
<dbReference type="GO" id="GO:1903805">
    <property type="term" value="P:L-valine import across plasma membrane"/>
    <property type="evidence" value="ECO:0007669"/>
    <property type="project" value="TreeGrafter"/>
</dbReference>
<comment type="caution">
    <text evidence="5">The sequence shown here is derived from an EMBL/GenBank/DDBJ whole genome shotgun (WGS) entry which is preliminary data.</text>
</comment>
<dbReference type="CDD" id="cd03219">
    <property type="entry name" value="ABC_Mj1267_LivG_branched"/>
    <property type="match status" value="1"/>
</dbReference>
<protein>
    <submittedName>
        <fullName evidence="5">ABC transporter ATP-binding protein</fullName>
    </submittedName>
</protein>
<dbReference type="SMART" id="SM00382">
    <property type="entry name" value="AAA"/>
    <property type="match status" value="1"/>
</dbReference>
<dbReference type="GO" id="GO:0005886">
    <property type="term" value="C:plasma membrane"/>
    <property type="evidence" value="ECO:0007669"/>
    <property type="project" value="TreeGrafter"/>
</dbReference>
<evidence type="ECO:0000256" key="1">
    <source>
        <dbReference type="ARBA" id="ARBA00022448"/>
    </source>
</evidence>
<dbReference type="InterPro" id="IPR003593">
    <property type="entry name" value="AAA+_ATPase"/>
</dbReference>
<dbReference type="Pfam" id="PF12399">
    <property type="entry name" value="BCA_ABC_TP_C"/>
    <property type="match status" value="1"/>
</dbReference>
<feature type="domain" description="ABC transporter" evidence="4">
    <location>
        <begin position="5"/>
        <end position="237"/>
    </location>
</feature>
<dbReference type="PROSITE" id="PS50893">
    <property type="entry name" value="ABC_TRANSPORTER_2"/>
    <property type="match status" value="1"/>
</dbReference>
<dbReference type="GO" id="GO:0015808">
    <property type="term" value="P:L-alanine transport"/>
    <property type="evidence" value="ECO:0007669"/>
    <property type="project" value="TreeGrafter"/>
</dbReference>
<accession>A0A5M6ITY4</accession>
<name>A0A5M6ITY4_9PROT</name>
<keyword evidence="1" id="KW-0813">Transport</keyword>
<evidence type="ECO:0000256" key="3">
    <source>
        <dbReference type="ARBA" id="ARBA00022840"/>
    </source>
</evidence>
<evidence type="ECO:0000256" key="2">
    <source>
        <dbReference type="ARBA" id="ARBA00022741"/>
    </source>
</evidence>
<keyword evidence="3 5" id="KW-0067">ATP-binding</keyword>
<dbReference type="InterPro" id="IPR003439">
    <property type="entry name" value="ABC_transporter-like_ATP-bd"/>
</dbReference>
<dbReference type="InterPro" id="IPR032823">
    <property type="entry name" value="BCA_ABC_TP_C"/>
</dbReference>
<evidence type="ECO:0000313" key="6">
    <source>
        <dbReference type="Proteomes" id="UP000325255"/>
    </source>
</evidence>
<dbReference type="Gene3D" id="3.40.50.300">
    <property type="entry name" value="P-loop containing nucleotide triphosphate hydrolases"/>
    <property type="match status" value="1"/>
</dbReference>
<evidence type="ECO:0000313" key="5">
    <source>
        <dbReference type="EMBL" id="KAA5611307.1"/>
    </source>
</evidence>
<dbReference type="PANTHER" id="PTHR45772:SF7">
    <property type="entry name" value="AMINO ACID ABC TRANSPORTER ATP-BINDING PROTEIN"/>
    <property type="match status" value="1"/>
</dbReference>
<dbReference type="InterPro" id="IPR027417">
    <property type="entry name" value="P-loop_NTPase"/>
</dbReference>
<dbReference type="Proteomes" id="UP000325255">
    <property type="component" value="Unassembled WGS sequence"/>
</dbReference>
<dbReference type="InterPro" id="IPR051120">
    <property type="entry name" value="ABC_AA/LPS_Transport"/>
</dbReference>
<dbReference type="SUPFAM" id="SSF52540">
    <property type="entry name" value="P-loop containing nucleoside triphosphate hydrolases"/>
    <property type="match status" value="1"/>
</dbReference>
<dbReference type="GO" id="GO:0042941">
    <property type="term" value="P:D-alanine transmembrane transport"/>
    <property type="evidence" value="ECO:0007669"/>
    <property type="project" value="TreeGrafter"/>
</dbReference>